<dbReference type="EMBL" id="AVOT02004412">
    <property type="protein sequence ID" value="MBW0476289.1"/>
    <property type="molecule type" value="Genomic_DNA"/>
</dbReference>
<dbReference type="OrthoDB" id="6776860at2759"/>
<sequence length="132" mass="14473">MPKQISVVASNKDKYKETPVTNQLGEAPINPTLSSKITQELIDVSYTYKNEFYSYNGPLGSIRGHLVDITLNIGCPYPPGARRPAYTAIPGARESMGKYIQEFIQLGVLNKVGHNEEIGVTNSVLIAGYNDI</sequence>
<dbReference type="Proteomes" id="UP000765509">
    <property type="component" value="Unassembled WGS sequence"/>
</dbReference>
<proteinExistence type="predicted"/>
<evidence type="ECO:0000313" key="2">
    <source>
        <dbReference type="Proteomes" id="UP000765509"/>
    </source>
</evidence>
<name>A0A9Q3GRD3_9BASI</name>
<dbReference type="AlphaFoldDB" id="A0A9Q3GRD3"/>
<comment type="caution">
    <text evidence="1">The sequence shown here is derived from an EMBL/GenBank/DDBJ whole genome shotgun (WGS) entry which is preliminary data.</text>
</comment>
<reference evidence="1" key="1">
    <citation type="submission" date="2021-03" db="EMBL/GenBank/DDBJ databases">
        <title>Draft genome sequence of rust myrtle Austropuccinia psidii MF-1, a brazilian biotype.</title>
        <authorList>
            <person name="Quecine M.C."/>
            <person name="Pachon D.M.R."/>
            <person name="Bonatelli M.L."/>
            <person name="Correr F.H."/>
            <person name="Franceschini L.M."/>
            <person name="Leite T.F."/>
            <person name="Margarido G.R.A."/>
            <person name="Almeida C.A."/>
            <person name="Ferrarezi J.A."/>
            <person name="Labate C.A."/>
        </authorList>
    </citation>
    <scope>NUCLEOTIDE SEQUENCE</scope>
    <source>
        <strain evidence="1">MF-1</strain>
    </source>
</reference>
<gene>
    <name evidence="1" type="ORF">O181_016004</name>
</gene>
<organism evidence="1 2">
    <name type="scientific">Austropuccinia psidii MF-1</name>
    <dbReference type="NCBI Taxonomy" id="1389203"/>
    <lineage>
        <taxon>Eukaryota</taxon>
        <taxon>Fungi</taxon>
        <taxon>Dikarya</taxon>
        <taxon>Basidiomycota</taxon>
        <taxon>Pucciniomycotina</taxon>
        <taxon>Pucciniomycetes</taxon>
        <taxon>Pucciniales</taxon>
        <taxon>Sphaerophragmiaceae</taxon>
        <taxon>Austropuccinia</taxon>
    </lineage>
</organism>
<accession>A0A9Q3GRD3</accession>
<protein>
    <submittedName>
        <fullName evidence="1">Uncharacterized protein</fullName>
    </submittedName>
</protein>
<evidence type="ECO:0000313" key="1">
    <source>
        <dbReference type="EMBL" id="MBW0476289.1"/>
    </source>
</evidence>
<keyword evidence="2" id="KW-1185">Reference proteome</keyword>